<comment type="catalytic activity">
    <reaction evidence="29">
        <text>L-phenylalanine(out) + glycine(in) = L-phenylalanine(in) + glycine(out)</text>
        <dbReference type="Rhea" id="RHEA:71047"/>
        <dbReference type="ChEBI" id="CHEBI:57305"/>
        <dbReference type="ChEBI" id="CHEBI:58095"/>
    </reaction>
</comment>
<evidence type="ECO:0000256" key="13">
    <source>
        <dbReference type="ARBA" id="ARBA00036180"/>
    </source>
</evidence>
<dbReference type="GO" id="GO:0015297">
    <property type="term" value="F:antiporter activity"/>
    <property type="evidence" value="ECO:0007669"/>
    <property type="project" value="UniProtKB-KW"/>
</dbReference>
<dbReference type="InterPro" id="IPR050598">
    <property type="entry name" value="AminoAcid_Transporter"/>
</dbReference>
<evidence type="ECO:0000256" key="33">
    <source>
        <dbReference type="ARBA" id="ARBA00049378"/>
    </source>
</evidence>
<reference evidence="36 37" key="1">
    <citation type="submission" date="2024-06" db="EMBL/GenBank/DDBJ databases">
        <authorList>
            <person name="Pan Q."/>
            <person name="Wen M."/>
            <person name="Jouanno E."/>
            <person name="Zahm M."/>
            <person name="Klopp C."/>
            <person name="Cabau C."/>
            <person name="Louis A."/>
            <person name="Berthelot C."/>
            <person name="Parey E."/>
            <person name="Roest Crollius H."/>
            <person name="Montfort J."/>
            <person name="Robinson-Rechavi M."/>
            <person name="Bouchez O."/>
            <person name="Lampietro C."/>
            <person name="Lopez Roques C."/>
            <person name="Donnadieu C."/>
            <person name="Postlethwait J."/>
            <person name="Bobe J."/>
            <person name="Verreycken H."/>
            <person name="Guiguen Y."/>
        </authorList>
    </citation>
    <scope>NUCLEOTIDE SEQUENCE [LARGE SCALE GENOMIC DNA]</scope>
    <source>
        <strain evidence="36">Up_M1</strain>
        <tissue evidence="36">Testis</tissue>
    </source>
</reference>
<comment type="catalytic activity">
    <reaction evidence="22">
        <text>L-glutamine(in) + L-phenylalanine(out) = L-glutamine(out) + L-phenylalanine(in)</text>
        <dbReference type="Rhea" id="RHEA:71027"/>
        <dbReference type="ChEBI" id="CHEBI:58095"/>
        <dbReference type="ChEBI" id="CHEBI:58359"/>
    </reaction>
</comment>
<evidence type="ECO:0000256" key="11">
    <source>
        <dbReference type="ARBA" id="ARBA00023157"/>
    </source>
</evidence>
<evidence type="ECO:0000256" key="12">
    <source>
        <dbReference type="ARBA" id="ARBA00035793"/>
    </source>
</evidence>
<feature type="transmembrane region" description="Helical" evidence="35">
    <location>
        <begin position="36"/>
        <end position="56"/>
    </location>
</feature>
<evidence type="ECO:0000256" key="9">
    <source>
        <dbReference type="ARBA" id="ARBA00022989"/>
    </source>
</evidence>
<evidence type="ECO:0000313" key="36">
    <source>
        <dbReference type="EMBL" id="KAL0970175.1"/>
    </source>
</evidence>
<evidence type="ECO:0000256" key="6">
    <source>
        <dbReference type="ARBA" id="ARBA00022553"/>
    </source>
</evidence>
<evidence type="ECO:0000256" key="26">
    <source>
        <dbReference type="ARBA" id="ARBA00047284"/>
    </source>
</evidence>
<dbReference type="FunFam" id="1.20.1740.10:FF:000008">
    <property type="entry name" value="large neutral amino acids transporter small subunit 2"/>
    <property type="match status" value="1"/>
</dbReference>
<comment type="catalytic activity">
    <reaction evidence="30">
        <text>L-phenylalanine(out) + L-methionine(in) = L-phenylalanine(in) + L-methionine(out)</text>
        <dbReference type="Rhea" id="RHEA:71039"/>
        <dbReference type="ChEBI" id="CHEBI:57844"/>
        <dbReference type="ChEBI" id="CHEBI:58095"/>
    </reaction>
</comment>
<comment type="catalytic activity">
    <reaction evidence="18">
        <text>3,3',5-triiodo-L-thyronine(out) = 3,3',5-triiodo-L-thyronine(in)</text>
        <dbReference type="Rhea" id="RHEA:71811"/>
        <dbReference type="ChEBI" id="CHEBI:533015"/>
    </reaction>
    <physiologicalReaction direction="left-to-right" evidence="18">
        <dbReference type="Rhea" id="RHEA:71812"/>
    </physiologicalReaction>
</comment>
<evidence type="ECO:0000256" key="23">
    <source>
        <dbReference type="ARBA" id="ARBA00040823"/>
    </source>
</evidence>
<feature type="transmembrane region" description="Helical" evidence="35">
    <location>
        <begin position="360"/>
        <end position="382"/>
    </location>
</feature>
<gene>
    <name evidence="36" type="ORF">UPYG_G00238370</name>
</gene>
<evidence type="ECO:0000256" key="15">
    <source>
        <dbReference type="ARBA" id="ARBA00036268"/>
    </source>
</evidence>
<dbReference type="GO" id="GO:0016323">
    <property type="term" value="C:basolateral plasma membrane"/>
    <property type="evidence" value="ECO:0007669"/>
    <property type="project" value="UniProtKB-SubCell"/>
</dbReference>
<feature type="compositionally biased region" description="Basic and acidic residues" evidence="34">
    <location>
        <begin position="509"/>
        <end position="530"/>
    </location>
</feature>
<feature type="transmembrane region" description="Helical" evidence="35">
    <location>
        <begin position="445"/>
        <end position="464"/>
    </location>
</feature>
<keyword evidence="4" id="KW-0050">Antiport</keyword>
<evidence type="ECO:0000256" key="19">
    <source>
        <dbReference type="ARBA" id="ARBA00036798"/>
    </source>
</evidence>
<dbReference type="GO" id="GO:0015804">
    <property type="term" value="P:neutral amino acid transport"/>
    <property type="evidence" value="ECO:0007669"/>
    <property type="project" value="UniProtKB-ARBA"/>
</dbReference>
<keyword evidence="6" id="KW-0597">Phosphoprotein</keyword>
<feature type="transmembrane region" description="Helical" evidence="35">
    <location>
        <begin position="155"/>
        <end position="173"/>
    </location>
</feature>
<dbReference type="AlphaFoldDB" id="A0ABD0WK30"/>
<feature type="transmembrane region" description="Helical" evidence="35">
    <location>
        <begin position="185"/>
        <end position="205"/>
    </location>
</feature>
<dbReference type="Proteomes" id="UP001557470">
    <property type="component" value="Unassembled WGS sequence"/>
</dbReference>
<keyword evidence="8" id="KW-0029">Amino-acid transport</keyword>
<organism evidence="36 37">
    <name type="scientific">Umbra pygmaea</name>
    <name type="common">Eastern mudminnow</name>
    <dbReference type="NCBI Taxonomy" id="75934"/>
    <lineage>
        <taxon>Eukaryota</taxon>
        <taxon>Metazoa</taxon>
        <taxon>Chordata</taxon>
        <taxon>Craniata</taxon>
        <taxon>Vertebrata</taxon>
        <taxon>Euteleostomi</taxon>
        <taxon>Actinopterygii</taxon>
        <taxon>Neopterygii</taxon>
        <taxon>Teleostei</taxon>
        <taxon>Protacanthopterygii</taxon>
        <taxon>Esociformes</taxon>
        <taxon>Umbridae</taxon>
        <taxon>Umbra</taxon>
    </lineage>
</organism>
<name>A0ABD0WK30_UMBPY</name>
<comment type="catalytic activity">
    <reaction evidence="26">
        <text>S-methylmercury-L-cysteine(out) + L-methionine(in) = S-methylmercury-L-cysteine(in) + L-methionine(out)</text>
        <dbReference type="Rhea" id="RHEA:71103"/>
        <dbReference type="ChEBI" id="CHEBI:57844"/>
        <dbReference type="ChEBI" id="CHEBI:190186"/>
    </reaction>
</comment>
<evidence type="ECO:0000256" key="32">
    <source>
        <dbReference type="ARBA" id="ARBA00049184"/>
    </source>
</evidence>
<dbReference type="InterPro" id="IPR002293">
    <property type="entry name" value="AA/rel_permease1"/>
</dbReference>
<sequence>MTDGPRQRVSSAAPGGDAASESGKESGGGVALKKEIGLVSACGIIVGNIIGSGIFVSPKGVLENASSVGLALIVWIVTGIITAIGALCYAELGVTIPKSGGDYSYVKDIFGGLAGFLRLWIAVLVIYPTNQAVIALTFSNYVLQPLFPTCFPPEIGLRLLAAICLLLLTWVNCSSVRWATRVQDVFTAGKLLALALIIVMGIVQICKGEYYWLEPAHAFEPFQEYDVGLIAAFLQGSFAYGGWNFLNYVTEELVDPYVNLPRAIFISIPLVTFVYVFANIAYVTAMSPQELLASNAVAVTFGEKLLGVMSWIMPISVALSTFGGVNGSLFTSSRLFFAGAREGHLPSLLAMIHVKRCTPIPALLFTCLSTLLMLCTSDMYTLINYVGFINYLFYGVTVAGQIVLRIKEPDMHRPIRISLAWPVIYLLFWAFLLIFSLYSEPVVCGLGVAIMLTGVPVYFLGVYWDNKPECFNAFVAKMTYLGQKFCVVVYPGESKGSEEPGSGEEGEELKEARAPLSRNNEETEKCGADC</sequence>
<evidence type="ECO:0000256" key="31">
    <source>
        <dbReference type="ARBA" id="ARBA00049165"/>
    </source>
</evidence>
<comment type="catalytic activity">
    <reaction evidence="16">
        <text>L-cysteine(in) + L-phenylalanine(out) = L-cysteine(out) + L-phenylalanine(in)</text>
        <dbReference type="Rhea" id="RHEA:71031"/>
        <dbReference type="ChEBI" id="CHEBI:35235"/>
        <dbReference type="ChEBI" id="CHEBI:58095"/>
    </reaction>
</comment>
<evidence type="ECO:0000256" key="30">
    <source>
        <dbReference type="ARBA" id="ARBA00048516"/>
    </source>
</evidence>
<evidence type="ECO:0000256" key="7">
    <source>
        <dbReference type="ARBA" id="ARBA00022692"/>
    </source>
</evidence>
<dbReference type="EMBL" id="JAGEUA010000007">
    <property type="protein sequence ID" value="KAL0970175.1"/>
    <property type="molecule type" value="Genomic_DNA"/>
</dbReference>
<evidence type="ECO:0000256" key="24">
    <source>
        <dbReference type="ARBA" id="ARBA00042153"/>
    </source>
</evidence>
<evidence type="ECO:0000256" key="16">
    <source>
        <dbReference type="ARBA" id="ARBA00036314"/>
    </source>
</evidence>
<feature type="transmembrane region" description="Helical" evidence="35">
    <location>
        <begin position="264"/>
        <end position="285"/>
    </location>
</feature>
<keyword evidence="10 35" id="KW-0472">Membrane</keyword>
<evidence type="ECO:0000256" key="21">
    <source>
        <dbReference type="ARBA" id="ARBA00036891"/>
    </source>
</evidence>
<evidence type="ECO:0000256" key="18">
    <source>
        <dbReference type="ARBA" id="ARBA00036782"/>
    </source>
</evidence>
<feature type="transmembrane region" description="Helical" evidence="35">
    <location>
        <begin position="418"/>
        <end position="439"/>
    </location>
</feature>
<keyword evidence="37" id="KW-1185">Reference proteome</keyword>
<comment type="catalytic activity">
    <reaction evidence="21">
        <text>L-dopa(out) + L-phenylalanine(in) = L-dopa(in) + L-phenylalanine(out)</text>
        <dbReference type="Rhea" id="RHEA:71439"/>
        <dbReference type="ChEBI" id="CHEBI:57504"/>
        <dbReference type="ChEBI" id="CHEBI:58095"/>
    </reaction>
</comment>
<comment type="catalytic activity">
    <reaction evidence="27">
        <text>S-methylmercury-L-cysteine(in) + L-phenylalanine(out) = S-methylmercury-L-cysteine(out) + L-phenylalanine(in)</text>
        <dbReference type="Rhea" id="RHEA:71111"/>
        <dbReference type="ChEBI" id="CHEBI:58095"/>
        <dbReference type="ChEBI" id="CHEBI:190186"/>
    </reaction>
</comment>
<dbReference type="Gene3D" id="1.20.1740.10">
    <property type="entry name" value="Amino acid/polyamine transporter I"/>
    <property type="match status" value="1"/>
</dbReference>
<comment type="similarity">
    <text evidence="2">Belongs to the amino acid-polyamine-organocation (APC) superfamily. L-type amino acid transporter (LAT) (TC 2.A.3.8) family.</text>
</comment>
<comment type="catalytic activity">
    <reaction evidence="28">
        <text>L-valine(in) + L-phenylalanine(out) = L-valine(out) + L-phenylalanine(in)</text>
        <dbReference type="Rhea" id="RHEA:71019"/>
        <dbReference type="ChEBI" id="CHEBI:57762"/>
        <dbReference type="ChEBI" id="CHEBI:58095"/>
    </reaction>
</comment>
<comment type="subcellular location">
    <subcellularLocation>
        <location evidence="1">Basolateral cell membrane</location>
        <topology evidence="1">Multi-pass membrane protein</topology>
    </subcellularLocation>
</comment>
<feature type="transmembrane region" description="Helical" evidence="35">
    <location>
        <begin position="109"/>
        <end position="127"/>
    </location>
</feature>
<dbReference type="PIRSF" id="PIRSF006060">
    <property type="entry name" value="AA_transporter"/>
    <property type="match status" value="1"/>
</dbReference>
<evidence type="ECO:0000256" key="20">
    <source>
        <dbReference type="ARBA" id="ARBA00036858"/>
    </source>
</evidence>
<comment type="catalytic activity">
    <reaction evidence="17">
        <text>L-leucine(in) + L-phenylalanine(out) = L-leucine(out) + L-phenylalanine(in)</text>
        <dbReference type="Rhea" id="RHEA:71023"/>
        <dbReference type="ChEBI" id="CHEBI:57427"/>
        <dbReference type="ChEBI" id="CHEBI:58095"/>
    </reaction>
</comment>
<dbReference type="InterPro" id="IPR004760">
    <property type="entry name" value="L_AA_transporter"/>
</dbReference>
<evidence type="ECO:0000256" key="2">
    <source>
        <dbReference type="ARBA" id="ARBA00007040"/>
    </source>
</evidence>
<evidence type="ECO:0000256" key="28">
    <source>
        <dbReference type="ARBA" id="ARBA00048298"/>
    </source>
</evidence>
<comment type="caution">
    <text evidence="36">The sequence shown here is derived from an EMBL/GenBank/DDBJ whole genome shotgun (WGS) entry which is preliminary data.</text>
</comment>
<evidence type="ECO:0000256" key="14">
    <source>
        <dbReference type="ARBA" id="ARBA00036218"/>
    </source>
</evidence>
<dbReference type="NCBIfam" id="TIGR00911">
    <property type="entry name" value="2A0308"/>
    <property type="match status" value="1"/>
</dbReference>
<evidence type="ECO:0000256" key="5">
    <source>
        <dbReference type="ARBA" id="ARBA00022475"/>
    </source>
</evidence>
<keyword evidence="7 35" id="KW-0812">Transmembrane</keyword>
<feature type="transmembrane region" description="Helical" evidence="35">
    <location>
        <begin position="388"/>
        <end position="406"/>
    </location>
</feature>
<dbReference type="GO" id="GO:0003333">
    <property type="term" value="P:amino acid transmembrane transport"/>
    <property type="evidence" value="ECO:0007669"/>
    <property type="project" value="UniProtKB-ARBA"/>
</dbReference>
<keyword evidence="11" id="KW-1015">Disulfide bond</keyword>
<evidence type="ECO:0000256" key="27">
    <source>
        <dbReference type="ARBA" id="ARBA00047602"/>
    </source>
</evidence>
<evidence type="ECO:0000256" key="1">
    <source>
        <dbReference type="ARBA" id="ARBA00004554"/>
    </source>
</evidence>
<comment type="catalytic activity">
    <reaction evidence="33">
        <text>L-tryptophan(in) + L-phenylalanine(out) = L-tryptophan(out) + L-phenylalanine(in)</text>
        <dbReference type="Rhea" id="RHEA:71007"/>
        <dbReference type="ChEBI" id="CHEBI:57912"/>
        <dbReference type="ChEBI" id="CHEBI:58095"/>
    </reaction>
</comment>
<comment type="catalytic activity">
    <reaction evidence="20">
        <text>L-cysteine(out) + L-methionine(in) = L-cysteine(in) + L-methionine(out)</text>
        <dbReference type="Rhea" id="RHEA:71055"/>
        <dbReference type="ChEBI" id="CHEBI:35235"/>
        <dbReference type="ChEBI" id="CHEBI:57844"/>
    </reaction>
</comment>
<evidence type="ECO:0000256" key="25">
    <source>
        <dbReference type="ARBA" id="ARBA00042897"/>
    </source>
</evidence>
<protein>
    <recommendedName>
        <fullName evidence="23">Large neutral amino acids transporter small subunit 2</fullName>
    </recommendedName>
    <alternativeName>
        <fullName evidence="24">L-type amino acid transporter 2</fullName>
    </alternativeName>
    <alternativeName>
        <fullName evidence="25">Solute carrier family 7 member 8</fullName>
    </alternativeName>
</protein>
<evidence type="ECO:0000256" key="4">
    <source>
        <dbReference type="ARBA" id="ARBA00022449"/>
    </source>
</evidence>
<comment type="catalytic activity">
    <reaction evidence="14">
        <text>L-leucine(out) + L-methionine(in) = L-leucine(in) + L-methionine(out)</text>
        <dbReference type="Rhea" id="RHEA:71051"/>
        <dbReference type="ChEBI" id="CHEBI:57427"/>
        <dbReference type="ChEBI" id="CHEBI:57844"/>
    </reaction>
</comment>
<dbReference type="PANTHER" id="PTHR11785:SF113">
    <property type="entry name" value="LARGE NEUTRAL AMINO ACIDS TRANSPORTER SMALL SUBUNIT 2"/>
    <property type="match status" value="1"/>
</dbReference>
<evidence type="ECO:0000256" key="35">
    <source>
        <dbReference type="SAM" id="Phobius"/>
    </source>
</evidence>
<feature type="region of interest" description="Disordered" evidence="34">
    <location>
        <begin position="1"/>
        <end position="28"/>
    </location>
</feature>
<evidence type="ECO:0000256" key="3">
    <source>
        <dbReference type="ARBA" id="ARBA00022448"/>
    </source>
</evidence>
<keyword evidence="5" id="KW-1003">Cell membrane</keyword>
<feature type="transmembrane region" description="Helical" evidence="35">
    <location>
        <begin position="305"/>
        <end position="325"/>
    </location>
</feature>
<evidence type="ECO:0000256" key="17">
    <source>
        <dbReference type="ARBA" id="ARBA00036639"/>
    </source>
</evidence>
<feature type="region of interest" description="Disordered" evidence="34">
    <location>
        <begin position="493"/>
        <end position="530"/>
    </location>
</feature>
<evidence type="ECO:0000256" key="34">
    <source>
        <dbReference type="SAM" id="MobiDB-lite"/>
    </source>
</evidence>
<evidence type="ECO:0000256" key="29">
    <source>
        <dbReference type="ARBA" id="ARBA00048316"/>
    </source>
</evidence>
<comment type="catalytic activity">
    <reaction evidence="19">
        <text>L-histidine(in) + L-phenylalanine(out) = L-histidine(out) + L-phenylalanine(in)</text>
        <dbReference type="Rhea" id="RHEA:71003"/>
        <dbReference type="ChEBI" id="CHEBI:57595"/>
        <dbReference type="ChEBI" id="CHEBI:58095"/>
    </reaction>
</comment>
<evidence type="ECO:0000256" key="22">
    <source>
        <dbReference type="ARBA" id="ARBA00036982"/>
    </source>
</evidence>
<comment type="catalytic activity">
    <reaction evidence="15">
        <text>3,3'-diiodo-L-thyronine(out) = 3,3'-diiodo-L-thyronine(in)</text>
        <dbReference type="Rhea" id="RHEA:71823"/>
        <dbReference type="ChEBI" id="CHEBI:176514"/>
    </reaction>
    <physiologicalReaction direction="left-to-right" evidence="15">
        <dbReference type="Rhea" id="RHEA:71824"/>
    </physiologicalReaction>
</comment>
<keyword evidence="9 35" id="KW-1133">Transmembrane helix</keyword>
<evidence type="ECO:0000256" key="8">
    <source>
        <dbReference type="ARBA" id="ARBA00022970"/>
    </source>
</evidence>
<feature type="transmembrane region" description="Helical" evidence="35">
    <location>
        <begin position="225"/>
        <end position="243"/>
    </location>
</feature>
<proteinExistence type="inferred from homology"/>
<comment type="catalytic activity">
    <reaction evidence="32">
        <text>L-phenylalanine(out) + L-alanine(in) = L-phenylalanine(in) + L-alanine(out)</text>
        <dbReference type="Rhea" id="RHEA:71043"/>
        <dbReference type="ChEBI" id="CHEBI:57972"/>
        <dbReference type="ChEBI" id="CHEBI:58095"/>
    </reaction>
</comment>
<feature type="transmembrane region" description="Helical" evidence="35">
    <location>
        <begin position="68"/>
        <end position="89"/>
    </location>
</feature>
<comment type="catalytic activity">
    <reaction evidence="12">
        <text>L-phenylalanine(out) + L-serine(in) = L-phenylalanine(in) + L-serine(out)</text>
        <dbReference type="Rhea" id="RHEA:71035"/>
        <dbReference type="ChEBI" id="CHEBI:33384"/>
        <dbReference type="ChEBI" id="CHEBI:58095"/>
    </reaction>
</comment>
<evidence type="ECO:0000256" key="10">
    <source>
        <dbReference type="ARBA" id="ARBA00023136"/>
    </source>
</evidence>
<comment type="catalytic activity">
    <reaction evidence="31">
        <text>S-methylmercury-L-cysteine(in) + L-leucine(out) = S-methylmercury-L-cysteine(out) + L-leucine(in)</text>
        <dbReference type="Rhea" id="RHEA:71107"/>
        <dbReference type="ChEBI" id="CHEBI:57427"/>
        <dbReference type="ChEBI" id="CHEBI:190186"/>
    </reaction>
</comment>
<dbReference type="Pfam" id="PF13520">
    <property type="entry name" value="AA_permease_2"/>
    <property type="match status" value="1"/>
</dbReference>
<comment type="catalytic activity">
    <reaction evidence="13">
        <text>L-isoleucine(in) + L-phenylalanine(out) = L-isoleucine(out) + L-phenylalanine(in)</text>
        <dbReference type="Rhea" id="RHEA:71011"/>
        <dbReference type="ChEBI" id="CHEBI:58045"/>
        <dbReference type="ChEBI" id="CHEBI:58095"/>
    </reaction>
</comment>
<dbReference type="PANTHER" id="PTHR11785">
    <property type="entry name" value="AMINO ACID TRANSPORTER"/>
    <property type="match status" value="1"/>
</dbReference>
<keyword evidence="3" id="KW-0813">Transport</keyword>
<evidence type="ECO:0000313" key="37">
    <source>
        <dbReference type="Proteomes" id="UP001557470"/>
    </source>
</evidence>
<accession>A0ABD0WK30</accession>